<feature type="binding site" evidence="9">
    <location>
        <position position="53"/>
    </location>
    <ligand>
        <name>Zn(2+)</name>
        <dbReference type="ChEBI" id="CHEBI:29105"/>
        <label>1</label>
    </ligand>
</feature>
<feature type="active site" description="Proton donor/acceptor" evidence="9">
    <location>
        <position position="59"/>
    </location>
</feature>
<sequence>MAPEWIDISQPLDGNIATWPDDTPFSYERSVTKEESGSVNIGTITMSVHTGTHIDAPFHFDNEGDGVLDLDIDAYTGAARLIDVSRYDSIGVKELAEALNSEEVPPRLLLRTWLANDRERFPSEIPYLKAEAASFLREKGVWLIGIEGPSVDPLDSKDLPAHHALSRHGIYILENVMLGSLPVGDYELIALPLPLTGADGSPVRAAVKPLQGDK</sequence>
<evidence type="ECO:0000256" key="1">
    <source>
        <dbReference type="ARBA" id="ARBA00002204"/>
    </source>
</evidence>
<comment type="similarity">
    <text evidence="9">Belongs to the Cyclase 1 superfamily. KynB family.</text>
</comment>
<comment type="subunit">
    <text evidence="2 9">Homodimer.</text>
</comment>
<evidence type="ECO:0000256" key="5">
    <source>
        <dbReference type="ARBA" id="ARBA00022833"/>
    </source>
</evidence>
<evidence type="ECO:0000256" key="7">
    <source>
        <dbReference type="ARBA" id="ARBA00048496"/>
    </source>
</evidence>
<organism evidence="10 11">
    <name type="scientific">Natribacillus halophilus</name>
    <dbReference type="NCBI Taxonomy" id="549003"/>
    <lineage>
        <taxon>Bacteria</taxon>
        <taxon>Bacillati</taxon>
        <taxon>Bacillota</taxon>
        <taxon>Bacilli</taxon>
        <taxon>Bacillales</taxon>
        <taxon>Bacillaceae</taxon>
        <taxon>Natribacillus</taxon>
    </lineage>
</organism>
<dbReference type="NCBIfam" id="TIGR03035">
    <property type="entry name" value="trp_arylform"/>
    <property type="match status" value="1"/>
</dbReference>
<dbReference type="PANTHER" id="PTHR31118">
    <property type="entry name" value="CYCLASE-LIKE PROTEIN 2"/>
    <property type="match status" value="1"/>
</dbReference>
<evidence type="ECO:0000256" key="9">
    <source>
        <dbReference type="HAMAP-Rule" id="MF_01969"/>
    </source>
</evidence>
<keyword evidence="6 9" id="KW-0823">Tryptophan catabolism</keyword>
<dbReference type="InterPro" id="IPR037175">
    <property type="entry name" value="KFase_sf"/>
</dbReference>
<dbReference type="HAMAP" id="MF_01969">
    <property type="entry name" value="KynB"/>
    <property type="match status" value="1"/>
</dbReference>
<reference evidence="10 11" key="1">
    <citation type="submission" date="2016-10" db="EMBL/GenBank/DDBJ databases">
        <authorList>
            <person name="de Groot N.N."/>
        </authorList>
    </citation>
    <scope>NUCLEOTIDE SEQUENCE [LARGE SCALE GENOMIC DNA]</scope>
    <source>
        <strain evidence="10 11">DSM 21771</strain>
    </source>
</reference>
<dbReference type="EMBL" id="FNEN01000025">
    <property type="protein sequence ID" value="SDJ26705.1"/>
    <property type="molecule type" value="Genomic_DNA"/>
</dbReference>
<evidence type="ECO:0000256" key="2">
    <source>
        <dbReference type="ARBA" id="ARBA00011738"/>
    </source>
</evidence>
<feature type="binding site" evidence="9">
    <location>
        <position position="174"/>
    </location>
    <ligand>
        <name>Zn(2+)</name>
        <dbReference type="ChEBI" id="CHEBI:29105"/>
        <label>2</label>
    </ligand>
</feature>
<dbReference type="SUPFAM" id="SSF102198">
    <property type="entry name" value="Putative cyclase"/>
    <property type="match status" value="1"/>
</dbReference>
<dbReference type="Pfam" id="PF04199">
    <property type="entry name" value="Cyclase"/>
    <property type="match status" value="1"/>
</dbReference>
<feature type="binding site" evidence="9">
    <location>
        <position position="19"/>
    </location>
    <ligand>
        <name>substrate</name>
    </ligand>
</feature>
<dbReference type="RefSeq" id="WP_090400019.1">
    <property type="nucleotide sequence ID" value="NZ_FNEN01000025.1"/>
</dbReference>
<dbReference type="PANTHER" id="PTHR31118:SF32">
    <property type="entry name" value="KYNURENINE FORMAMIDASE"/>
    <property type="match status" value="1"/>
</dbReference>
<dbReference type="EC" id="3.5.1.9" evidence="9"/>
<dbReference type="GO" id="GO:0019441">
    <property type="term" value="P:L-tryptophan catabolic process to kynurenine"/>
    <property type="evidence" value="ECO:0007669"/>
    <property type="project" value="UniProtKB-UniRule"/>
</dbReference>
<evidence type="ECO:0000256" key="8">
    <source>
        <dbReference type="ARBA" id="ARBA00060547"/>
    </source>
</evidence>
<feature type="binding site" evidence="9">
    <location>
        <position position="174"/>
    </location>
    <ligand>
        <name>Zn(2+)</name>
        <dbReference type="ChEBI" id="CHEBI:29105"/>
        <label>1</label>
    </ligand>
</feature>
<feature type="binding site" evidence="9">
    <location>
        <position position="55"/>
    </location>
    <ligand>
        <name>Zn(2+)</name>
        <dbReference type="ChEBI" id="CHEBI:29105"/>
        <label>2</label>
    </ligand>
</feature>
<evidence type="ECO:0000313" key="11">
    <source>
        <dbReference type="Proteomes" id="UP000198853"/>
    </source>
</evidence>
<dbReference type="AlphaFoldDB" id="A0A1G8SD85"/>
<evidence type="ECO:0000256" key="4">
    <source>
        <dbReference type="ARBA" id="ARBA00022801"/>
    </source>
</evidence>
<dbReference type="GO" id="GO:0004061">
    <property type="term" value="F:arylformamidase activity"/>
    <property type="evidence" value="ECO:0007669"/>
    <property type="project" value="UniProtKB-UniRule"/>
</dbReference>
<dbReference type="UniPathway" id="UPA00333">
    <property type="reaction ID" value="UER00454"/>
</dbReference>
<comment type="cofactor">
    <cofactor evidence="9">
        <name>Zn(2+)</name>
        <dbReference type="ChEBI" id="CHEBI:29105"/>
    </cofactor>
    <text evidence="9">Binds 2 zinc ions per subunit.</text>
</comment>
<keyword evidence="3 9" id="KW-0479">Metal-binding</keyword>
<gene>
    <name evidence="9" type="primary">kynB</name>
    <name evidence="10" type="ORF">SAMN04488123_12522</name>
</gene>
<keyword evidence="5 9" id="KW-0862">Zinc</keyword>
<feature type="binding site" evidence="9">
    <location>
        <position position="49"/>
    </location>
    <ligand>
        <name>Zn(2+)</name>
        <dbReference type="ChEBI" id="CHEBI:29105"/>
        <label>1</label>
    </ligand>
</feature>
<dbReference type="OrthoDB" id="9796085at2"/>
<dbReference type="GO" id="GO:0004328">
    <property type="term" value="F:formamidase activity"/>
    <property type="evidence" value="ECO:0007669"/>
    <property type="project" value="InterPro"/>
</dbReference>
<dbReference type="FunFam" id="3.50.30.50:FF:000001">
    <property type="entry name" value="Kynurenine formamidase"/>
    <property type="match status" value="1"/>
</dbReference>
<dbReference type="InterPro" id="IPR007325">
    <property type="entry name" value="KFase/CYL"/>
</dbReference>
<name>A0A1G8SD85_9BACI</name>
<dbReference type="Gene3D" id="3.50.30.50">
    <property type="entry name" value="Putative cyclase"/>
    <property type="match status" value="1"/>
</dbReference>
<keyword evidence="4 9" id="KW-0378">Hydrolase</keyword>
<proteinExistence type="inferred from homology"/>
<evidence type="ECO:0000313" key="10">
    <source>
        <dbReference type="EMBL" id="SDJ26705.1"/>
    </source>
</evidence>
<protein>
    <recommendedName>
        <fullName evidence="9">Kynurenine formamidase</fullName>
        <shortName evidence="9">KFA</shortName>
        <shortName evidence="9">KFase</shortName>
        <ecNumber evidence="9">3.5.1.9</ecNumber>
    </recommendedName>
    <alternativeName>
        <fullName evidence="9">Arylformamidase</fullName>
    </alternativeName>
    <alternativeName>
        <fullName evidence="9">N-formylkynurenine formamidase</fullName>
        <shortName evidence="9">FKF</shortName>
    </alternativeName>
</protein>
<evidence type="ECO:0000256" key="3">
    <source>
        <dbReference type="ARBA" id="ARBA00022723"/>
    </source>
</evidence>
<dbReference type="GO" id="GO:0008270">
    <property type="term" value="F:zinc ion binding"/>
    <property type="evidence" value="ECO:0007669"/>
    <property type="project" value="UniProtKB-UniRule"/>
</dbReference>
<accession>A0A1G8SD85</accession>
<evidence type="ECO:0000256" key="6">
    <source>
        <dbReference type="ARBA" id="ARBA00023079"/>
    </source>
</evidence>
<comment type="pathway">
    <text evidence="8 9">Amino-acid degradation; L-tryptophan degradation via kynurenine pathway; L-kynurenine from L-tryptophan: step 2/2.</text>
</comment>
<dbReference type="InterPro" id="IPR017484">
    <property type="entry name" value="Kynurenine_formamidase_bac"/>
</dbReference>
<comment type="function">
    <text evidence="1 9">Catalyzes the hydrolysis of N-formyl-L-kynurenine to L-kynurenine, the second step in the kynurenine pathway of tryptophan degradation.</text>
</comment>
<feature type="binding site" evidence="9">
    <location>
        <position position="162"/>
    </location>
    <ligand>
        <name>Zn(2+)</name>
        <dbReference type="ChEBI" id="CHEBI:29105"/>
        <label>2</label>
    </ligand>
</feature>
<dbReference type="Proteomes" id="UP000198853">
    <property type="component" value="Unassembled WGS sequence"/>
</dbReference>
<keyword evidence="11" id="KW-1185">Reference proteome</keyword>
<feature type="binding site" evidence="9">
    <location>
        <position position="55"/>
    </location>
    <ligand>
        <name>Zn(2+)</name>
        <dbReference type="ChEBI" id="CHEBI:29105"/>
        <label>1</label>
    </ligand>
</feature>
<comment type="catalytic activity">
    <reaction evidence="7 9">
        <text>N-formyl-L-kynurenine + H2O = L-kynurenine + formate + H(+)</text>
        <dbReference type="Rhea" id="RHEA:13009"/>
        <dbReference type="ChEBI" id="CHEBI:15377"/>
        <dbReference type="ChEBI" id="CHEBI:15378"/>
        <dbReference type="ChEBI" id="CHEBI:15740"/>
        <dbReference type="ChEBI" id="CHEBI:57959"/>
        <dbReference type="ChEBI" id="CHEBI:58629"/>
        <dbReference type="EC" id="3.5.1.9"/>
    </reaction>
</comment>